<protein>
    <recommendedName>
        <fullName evidence="3">BTB domain-containing protein</fullName>
    </recommendedName>
</protein>
<name>A0A8H7WJV9_9HELO</name>
<dbReference type="EMBL" id="JAFJYH010000004">
    <property type="protein sequence ID" value="KAG4426205.1"/>
    <property type="molecule type" value="Genomic_DNA"/>
</dbReference>
<dbReference type="Proteomes" id="UP000664132">
    <property type="component" value="Unassembled WGS sequence"/>
</dbReference>
<dbReference type="SUPFAM" id="SSF54695">
    <property type="entry name" value="POZ domain"/>
    <property type="match status" value="1"/>
</dbReference>
<reference evidence="1" key="1">
    <citation type="submission" date="2021-02" db="EMBL/GenBank/DDBJ databases">
        <title>Genome sequence Cadophora malorum strain M34.</title>
        <authorList>
            <person name="Stefanovic E."/>
            <person name="Vu D."/>
            <person name="Scully C."/>
            <person name="Dijksterhuis J."/>
            <person name="Roader J."/>
            <person name="Houbraken J."/>
        </authorList>
    </citation>
    <scope>NUCLEOTIDE SEQUENCE</scope>
    <source>
        <strain evidence="1">M34</strain>
    </source>
</reference>
<evidence type="ECO:0008006" key="3">
    <source>
        <dbReference type="Google" id="ProtNLM"/>
    </source>
</evidence>
<organism evidence="1 2">
    <name type="scientific">Cadophora malorum</name>
    <dbReference type="NCBI Taxonomy" id="108018"/>
    <lineage>
        <taxon>Eukaryota</taxon>
        <taxon>Fungi</taxon>
        <taxon>Dikarya</taxon>
        <taxon>Ascomycota</taxon>
        <taxon>Pezizomycotina</taxon>
        <taxon>Leotiomycetes</taxon>
        <taxon>Helotiales</taxon>
        <taxon>Ploettnerulaceae</taxon>
        <taxon>Cadophora</taxon>
    </lineage>
</organism>
<dbReference type="AlphaFoldDB" id="A0A8H7WJV9"/>
<dbReference type="InterPro" id="IPR011333">
    <property type="entry name" value="SKP1/BTB/POZ_sf"/>
</dbReference>
<dbReference type="OrthoDB" id="194443at2759"/>
<dbReference type="Gene3D" id="3.30.710.10">
    <property type="entry name" value="Potassium Channel Kv1.1, Chain A"/>
    <property type="match status" value="1"/>
</dbReference>
<dbReference type="CDD" id="cd18186">
    <property type="entry name" value="BTB_POZ_ZBTB_KLHL-like"/>
    <property type="match status" value="1"/>
</dbReference>
<sequence length="239" mass="27068">MAPFVDHLDPFVLYGPAPPVPIGENPPPSLTDHLTTVTLTIGQGSNMRTYTLFKEFASYHSPMLAAGFNGPYRESQSGNMTIDDFHWPEIFGNVQHWMYTKELHGSNDPKLLTSGLCLVWILADRLIMPKLQNDVMEELFARRGPSRPLPLICWLYKIPLPDGKLRQLWVDRWAFECNKDGVEGDTGDLVMPAQFLLDVSLAYERDRQELSHVIAVGGEWGRAAGGRRLMVEDYFVPEH</sequence>
<keyword evidence="2" id="KW-1185">Reference proteome</keyword>
<gene>
    <name evidence="1" type="ORF">IFR04_000671</name>
</gene>
<evidence type="ECO:0000313" key="1">
    <source>
        <dbReference type="EMBL" id="KAG4426205.1"/>
    </source>
</evidence>
<comment type="caution">
    <text evidence="1">The sequence shown here is derived from an EMBL/GenBank/DDBJ whole genome shotgun (WGS) entry which is preliminary data.</text>
</comment>
<evidence type="ECO:0000313" key="2">
    <source>
        <dbReference type="Proteomes" id="UP000664132"/>
    </source>
</evidence>
<proteinExistence type="predicted"/>
<accession>A0A8H7WJV9</accession>